<evidence type="ECO:0000256" key="1">
    <source>
        <dbReference type="ARBA" id="ARBA00022529"/>
    </source>
</evidence>
<feature type="compositionally biased region" description="Low complexity" evidence="4">
    <location>
        <begin position="140"/>
        <end position="157"/>
    </location>
</feature>
<organism evidence="5 6">
    <name type="scientific">Paraburkholderia azotifigens</name>
    <dbReference type="NCBI Taxonomy" id="2057004"/>
    <lineage>
        <taxon>Bacteria</taxon>
        <taxon>Pseudomonadati</taxon>
        <taxon>Pseudomonadota</taxon>
        <taxon>Betaproteobacteria</taxon>
        <taxon>Burkholderiales</taxon>
        <taxon>Burkholderiaceae</taxon>
        <taxon>Paraburkholderia</taxon>
    </lineage>
</organism>
<dbReference type="InterPro" id="IPR051018">
    <property type="entry name" value="Bacteriophage_GH24"/>
</dbReference>
<name>A0ABU9R844_9BURK</name>
<evidence type="ECO:0000256" key="4">
    <source>
        <dbReference type="SAM" id="MobiDB-lite"/>
    </source>
</evidence>
<dbReference type="InterPro" id="IPR023346">
    <property type="entry name" value="Lysozyme-like_dom_sf"/>
</dbReference>
<comment type="catalytic activity">
    <reaction evidence="3">
        <text>Hydrolysis of (1-&gt;4)-beta-linkages between N-acetylmuramic acid and N-acetyl-D-glucosamine residues in a peptidoglycan and between N-acetyl-D-glucosamine residues in chitodextrins.</text>
        <dbReference type="EC" id="3.2.1.17"/>
    </reaction>
</comment>
<dbReference type="PANTHER" id="PTHR38107">
    <property type="match status" value="1"/>
</dbReference>
<keyword evidence="1 3" id="KW-0929">Antimicrobial</keyword>
<keyword evidence="6" id="KW-1185">Reference proteome</keyword>
<keyword evidence="2 3" id="KW-0081">Bacteriolytic enzyme</keyword>
<comment type="similarity">
    <text evidence="3">Belongs to the glycosyl hydrolase 24 family.</text>
</comment>
<dbReference type="InterPro" id="IPR002196">
    <property type="entry name" value="Glyco_hydro_24"/>
</dbReference>
<keyword evidence="3" id="KW-0326">Glycosidase</keyword>
<evidence type="ECO:0000256" key="3">
    <source>
        <dbReference type="RuleBase" id="RU003788"/>
    </source>
</evidence>
<keyword evidence="3" id="KW-0378">Hydrolase</keyword>
<comment type="caution">
    <text evidence="5">The sequence shown here is derived from an EMBL/GenBank/DDBJ whole genome shotgun (WGS) entry which is preliminary data.</text>
</comment>
<feature type="compositionally biased region" description="Basic and acidic residues" evidence="4">
    <location>
        <begin position="126"/>
        <end position="139"/>
    </location>
</feature>
<reference evidence="5 6" key="1">
    <citation type="submission" date="2024-01" db="EMBL/GenBank/DDBJ databases">
        <title>The diversity of rhizobia nodulating Mimosa spp. in eleven states of Brazil covering several biomes is determined by host plant, location, and edaphic factors.</title>
        <authorList>
            <person name="Rouws L."/>
            <person name="Barauna A."/>
            <person name="Beukes C."/>
            <person name="De Faria S.M."/>
            <person name="Gross E."/>
            <person name="Dos Reis Junior F.B."/>
            <person name="Simon M."/>
            <person name="Maluk M."/>
            <person name="Odee D.W."/>
            <person name="Kenicer G."/>
            <person name="Young J.P.W."/>
            <person name="Reis V.M."/>
            <person name="Zilli J."/>
            <person name="James E.K."/>
        </authorList>
    </citation>
    <scope>NUCLEOTIDE SEQUENCE [LARGE SCALE GENOMIC DNA]</scope>
    <source>
        <strain evidence="5 6">JPY530</strain>
    </source>
</reference>
<proteinExistence type="inferred from homology"/>
<evidence type="ECO:0000256" key="2">
    <source>
        <dbReference type="ARBA" id="ARBA00022638"/>
    </source>
</evidence>
<dbReference type="Pfam" id="PF00959">
    <property type="entry name" value="Phage_lysozyme"/>
    <property type="match status" value="1"/>
</dbReference>
<dbReference type="PANTHER" id="PTHR38107:SF3">
    <property type="entry name" value="LYSOZYME RRRD-RELATED"/>
    <property type="match status" value="1"/>
</dbReference>
<protein>
    <recommendedName>
        <fullName evidence="3">Lysozyme</fullName>
        <ecNumber evidence="3">3.2.1.17</ecNumber>
    </recommendedName>
</protein>
<dbReference type="Proteomes" id="UP001481677">
    <property type="component" value="Unassembled WGS sequence"/>
</dbReference>
<dbReference type="EC" id="3.2.1.17" evidence="3"/>
<accession>A0ABU9R844</accession>
<dbReference type="Gene3D" id="1.10.530.40">
    <property type="match status" value="1"/>
</dbReference>
<evidence type="ECO:0000313" key="5">
    <source>
        <dbReference type="EMBL" id="MEM5343154.1"/>
    </source>
</evidence>
<feature type="region of interest" description="Disordered" evidence="4">
    <location>
        <begin position="113"/>
        <end position="165"/>
    </location>
</feature>
<sequence length="165" mass="17789">MNEGLRHVYYNDTANNCTYGIGSLAHMGPCRANELGQPVPDTLIQSSLATGVRYAEQIVRNAVTDHPLTQAQFDAAVSFAYNIPRRASEALAPANRGDMAGVARNMNEYIYTHSHDAHGRPVGPRRRSDGLAERRRREAAPFLAPPLAAVSAPSPVRGPASEATP</sequence>
<gene>
    <name evidence="5" type="ORF">V4C56_26450</name>
</gene>
<dbReference type="InterPro" id="IPR023347">
    <property type="entry name" value="Lysozyme_dom_sf"/>
</dbReference>
<dbReference type="EMBL" id="JAZHGA010000021">
    <property type="protein sequence ID" value="MEM5343154.1"/>
    <property type="molecule type" value="Genomic_DNA"/>
</dbReference>
<dbReference type="SUPFAM" id="SSF53955">
    <property type="entry name" value="Lysozyme-like"/>
    <property type="match status" value="1"/>
</dbReference>
<evidence type="ECO:0000313" key="6">
    <source>
        <dbReference type="Proteomes" id="UP001481677"/>
    </source>
</evidence>
<dbReference type="RefSeq" id="WP_193567067.1">
    <property type="nucleotide sequence ID" value="NZ_JAZHFZ010000021.1"/>
</dbReference>